<keyword evidence="5 7" id="KW-0408">Iron</keyword>
<evidence type="ECO:0000259" key="9">
    <source>
        <dbReference type="PROSITE" id="PS51007"/>
    </source>
</evidence>
<feature type="binding site" description="axial binding residue" evidence="7">
    <location>
        <position position="69"/>
    </location>
    <ligand>
        <name>heme c</name>
        <dbReference type="ChEBI" id="CHEBI:61717"/>
    </ligand>
    <ligandPart>
        <name>Fe</name>
        <dbReference type="ChEBI" id="CHEBI:18248"/>
    </ligandPart>
</feature>
<dbReference type="GO" id="GO:0020037">
    <property type="term" value="F:heme binding"/>
    <property type="evidence" value="ECO:0007669"/>
    <property type="project" value="InterPro"/>
</dbReference>
<dbReference type="InterPro" id="IPR036909">
    <property type="entry name" value="Cyt_c-like_dom_sf"/>
</dbReference>
<sequence>MKRNAVIPYALIAVIGILTVIVISVIGIDQRKTIQEAEEGGGEKQEQAEGGATADDPEAIFENNCASCHGADLTGGMGPDLTKVGGRLSKDEIKDIVMNGRGSMPPGIIKEDAQAEAIAKWLSEKK</sequence>
<dbReference type="InterPro" id="IPR012218">
    <property type="entry name" value="Cyt_c_BACSU-c550-type"/>
</dbReference>
<keyword evidence="8" id="KW-0472">Membrane</keyword>
<evidence type="ECO:0000313" key="11">
    <source>
        <dbReference type="Proteomes" id="UP000622860"/>
    </source>
</evidence>
<keyword evidence="4" id="KW-0249">Electron transport</keyword>
<keyword evidence="11" id="KW-1185">Reference proteome</keyword>
<dbReference type="PANTHER" id="PTHR37823">
    <property type="entry name" value="CYTOCHROME C-553-LIKE"/>
    <property type="match status" value="1"/>
</dbReference>
<evidence type="ECO:0000256" key="1">
    <source>
        <dbReference type="ARBA" id="ARBA00022448"/>
    </source>
</evidence>
<dbReference type="PROSITE" id="PS51007">
    <property type="entry name" value="CYTC"/>
    <property type="match status" value="1"/>
</dbReference>
<dbReference type="RefSeq" id="WP_188453636.1">
    <property type="nucleotide sequence ID" value="NZ_BMFR01000001.1"/>
</dbReference>
<keyword evidence="1" id="KW-0813">Transport</keyword>
<dbReference type="Gene3D" id="1.10.760.10">
    <property type="entry name" value="Cytochrome c-like domain"/>
    <property type="match status" value="1"/>
</dbReference>
<dbReference type="GO" id="GO:0005506">
    <property type="term" value="F:iron ion binding"/>
    <property type="evidence" value="ECO:0007669"/>
    <property type="project" value="InterPro"/>
</dbReference>
<gene>
    <name evidence="10" type="ORF">GCM10011398_03650</name>
</gene>
<evidence type="ECO:0000256" key="6">
    <source>
        <dbReference type="PIRSR" id="PIRSR000025-1"/>
    </source>
</evidence>
<evidence type="ECO:0000256" key="2">
    <source>
        <dbReference type="ARBA" id="ARBA00022617"/>
    </source>
</evidence>
<keyword evidence="3 7" id="KW-0479">Metal-binding</keyword>
<organism evidence="10 11">
    <name type="scientific">Virgibacillus oceani</name>
    <dbReference type="NCBI Taxonomy" id="1479511"/>
    <lineage>
        <taxon>Bacteria</taxon>
        <taxon>Bacillati</taxon>
        <taxon>Bacillota</taxon>
        <taxon>Bacilli</taxon>
        <taxon>Bacillales</taxon>
        <taxon>Bacillaceae</taxon>
        <taxon>Virgibacillus</taxon>
    </lineage>
</organism>
<reference evidence="10" key="1">
    <citation type="journal article" date="2014" name="Int. J. Syst. Evol. Microbiol.">
        <title>Complete genome sequence of Corynebacterium casei LMG S-19264T (=DSM 44701T), isolated from a smear-ripened cheese.</title>
        <authorList>
            <consortium name="US DOE Joint Genome Institute (JGI-PGF)"/>
            <person name="Walter F."/>
            <person name="Albersmeier A."/>
            <person name="Kalinowski J."/>
            <person name="Ruckert C."/>
        </authorList>
    </citation>
    <scope>NUCLEOTIDE SEQUENCE</scope>
    <source>
        <strain evidence="10">CGMCC 1.12754</strain>
    </source>
</reference>
<protein>
    <submittedName>
        <fullName evidence="10">Cytochrome c</fullName>
    </submittedName>
</protein>
<reference evidence="10" key="2">
    <citation type="submission" date="2020-09" db="EMBL/GenBank/DDBJ databases">
        <authorList>
            <person name="Sun Q."/>
            <person name="Zhou Y."/>
        </authorList>
    </citation>
    <scope>NUCLEOTIDE SEQUENCE</scope>
    <source>
        <strain evidence="10">CGMCC 1.12754</strain>
    </source>
</reference>
<feature type="binding site" description="axial binding residue" evidence="7">
    <location>
        <position position="104"/>
    </location>
    <ligand>
        <name>heme c</name>
        <dbReference type="ChEBI" id="CHEBI:61717"/>
    </ligand>
    <ligandPart>
        <name>Fe</name>
        <dbReference type="ChEBI" id="CHEBI:18248"/>
    </ligandPart>
</feature>
<comment type="caution">
    <text evidence="10">The sequence shown here is derived from an EMBL/GenBank/DDBJ whole genome shotgun (WGS) entry which is preliminary data.</text>
</comment>
<feature type="domain" description="Cytochrome c" evidence="9">
    <location>
        <begin position="52"/>
        <end position="126"/>
    </location>
</feature>
<dbReference type="InterPro" id="IPR051811">
    <property type="entry name" value="Cytochrome_c550/c551-like"/>
</dbReference>
<dbReference type="PIRSF" id="PIRSF000025">
    <property type="entry name" value="Cytc_Bsub_c550"/>
    <property type="match status" value="1"/>
</dbReference>
<evidence type="ECO:0000256" key="4">
    <source>
        <dbReference type="ARBA" id="ARBA00022982"/>
    </source>
</evidence>
<evidence type="ECO:0000256" key="7">
    <source>
        <dbReference type="PIRSR" id="PIRSR000025-2"/>
    </source>
</evidence>
<dbReference type="InterPro" id="IPR009056">
    <property type="entry name" value="Cyt_c-like_dom"/>
</dbReference>
<dbReference type="GO" id="GO:0009055">
    <property type="term" value="F:electron transfer activity"/>
    <property type="evidence" value="ECO:0007669"/>
    <property type="project" value="InterPro"/>
</dbReference>
<keyword evidence="8" id="KW-1133">Transmembrane helix</keyword>
<keyword evidence="8" id="KW-0812">Transmembrane</keyword>
<feature type="binding site" description="covalent" evidence="6">
    <location>
        <position position="68"/>
    </location>
    <ligand>
        <name>heme c</name>
        <dbReference type="ChEBI" id="CHEBI:61717"/>
    </ligand>
</feature>
<feature type="transmembrane region" description="Helical" evidence="8">
    <location>
        <begin position="6"/>
        <end position="28"/>
    </location>
</feature>
<dbReference type="PANTHER" id="PTHR37823:SF4">
    <property type="entry name" value="MENAQUINOL-CYTOCHROME C REDUCTASE CYTOCHROME B_C SUBUNIT"/>
    <property type="match status" value="1"/>
</dbReference>
<dbReference type="EMBL" id="BMFR01000001">
    <property type="protein sequence ID" value="GGG63495.1"/>
    <property type="molecule type" value="Genomic_DNA"/>
</dbReference>
<dbReference type="Proteomes" id="UP000622860">
    <property type="component" value="Unassembled WGS sequence"/>
</dbReference>
<feature type="binding site" description="covalent" evidence="6">
    <location>
        <position position="65"/>
    </location>
    <ligand>
        <name>heme c</name>
        <dbReference type="ChEBI" id="CHEBI:61717"/>
    </ligand>
</feature>
<dbReference type="SUPFAM" id="SSF46626">
    <property type="entry name" value="Cytochrome c"/>
    <property type="match status" value="1"/>
</dbReference>
<evidence type="ECO:0000256" key="5">
    <source>
        <dbReference type="ARBA" id="ARBA00023004"/>
    </source>
</evidence>
<dbReference type="AlphaFoldDB" id="A0A917H0F4"/>
<dbReference type="InterPro" id="IPR054780">
    <property type="entry name" value="Cytochro_C550_firm"/>
</dbReference>
<evidence type="ECO:0000256" key="8">
    <source>
        <dbReference type="SAM" id="Phobius"/>
    </source>
</evidence>
<comment type="PTM">
    <text evidence="6">Binds 1 heme c group covalently per subunit.</text>
</comment>
<keyword evidence="2 6" id="KW-0349">Heme</keyword>
<dbReference type="NCBIfam" id="NF045773">
    <property type="entry name" value="cytochro_C550"/>
    <property type="match status" value="1"/>
</dbReference>
<name>A0A917H0F4_9BACI</name>
<evidence type="ECO:0000313" key="10">
    <source>
        <dbReference type="EMBL" id="GGG63495.1"/>
    </source>
</evidence>
<proteinExistence type="predicted"/>
<dbReference type="Pfam" id="PF13442">
    <property type="entry name" value="Cytochrome_CBB3"/>
    <property type="match status" value="1"/>
</dbReference>
<accession>A0A917H0F4</accession>
<evidence type="ECO:0000256" key="3">
    <source>
        <dbReference type="ARBA" id="ARBA00022723"/>
    </source>
</evidence>
<dbReference type="GO" id="GO:0016020">
    <property type="term" value="C:membrane"/>
    <property type="evidence" value="ECO:0007669"/>
    <property type="project" value="InterPro"/>
</dbReference>